<sequence length="1016" mass="116792">MERIVINPEPDGWDDKVPCTLTHLSDPKACEIIHRNLTHYLHLTNFDSLMKLANNINEYSFECTRDEANQIRDNLHLILTSTYSNVWLTIGTNPLHRLYQETFSDKKTSQAKWMNVLFSFGSMCNTHKFYDHTKQLRYTGMIKVWKEGCRATTIKLEVKNSNRMFTIPVDYIQKQLVVNPGHQGQPIQIVMMLNNAVQVYETDSNKSSSSRVGYSTECGLLIDVVSKSCDLLLQFDPPSNAWPFLLSLPLVGHTNKNQRQDNNFQINFTPFTVEEGLITTSLTKQAFPSEKSQYGFEMLQSLGYVFSDKYTTMEQDIQQSFLNIAHRCPNRFYQLCTSAYEKLISNHCCSLADLVRLHTLDLERTTDTIIDMTHMDEQAFEIRTAVLTPMRIIFKPFSREIGNRALRLRGANRYIRVNIRDEDGEELENITDHIRQRLKSKMLTDGIKCMNQTYYLVGSSTSQSKNHSYWFTTLSSQETIEKIQAEFGNFTQIDNLATYAARIGQYFSTSIPTGIRLKYVDMSKCNETQSAVPFYNVWNQLRSWMRIPIITKTDTLSQDYAVFIIKDIYENGYCFTDGCGLISLGLAAKVAENIGLQIKQPSDIPSIFQIRMAGCKGTLVIDPESRSADYFIKVRESMVKFPSNDWTSDVCDYSRLVPLSLNNQIIRLLSDLGNTYAVFESLQSRMAKPALWHASGDACFNAFETKIVERQQKRFLTVKENLLENKIPLPVNEARNMFGVADVTSKLDYGQCFIQYEVESNGDKRTFKVLEVIVTKNPCLYPGDIRKLTAVNVPLLRQCMRNCIVFPTRGARPHSDEISGSDLDGDQYWVYWGKDLKINQPVDPLAHSSAEKLKEPHITTEKIVDYYLNTMSSRCYSLIAEMHTIVADQETDGTFSSKCVQLANLFYRAIDSPKTGESINMDFVNQMRDEYSRFPKFMMKFDRAFYESKSVLEKLYLRAKKIHLEKNDRYETYRTTSFSQISKSPTIVALSSTENSSASLQFWQWILSSLRIYGFA</sequence>
<accession>A0A814U9H4</accession>
<comment type="similarity">
    <text evidence="1">Belongs to the RdRP family.</text>
</comment>
<dbReference type="EC" id="2.7.7.48" evidence="1"/>
<dbReference type="Pfam" id="PF05183">
    <property type="entry name" value="RdRP"/>
    <property type="match status" value="1"/>
</dbReference>
<reference evidence="3" key="1">
    <citation type="submission" date="2021-02" db="EMBL/GenBank/DDBJ databases">
        <authorList>
            <person name="Nowell W R."/>
        </authorList>
    </citation>
    <scope>NUCLEOTIDE SEQUENCE</scope>
</reference>
<dbReference type="AlphaFoldDB" id="A0A814U9H4"/>
<feature type="domain" description="RDRP core" evidence="2">
    <location>
        <begin position="387"/>
        <end position="957"/>
    </location>
</feature>
<dbReference type="GO" id="GO:0031380">
    <property type="term" value="C:nuclear RNA-directed RNA polymerase complex"/>
    <property type="evidence" value="ECO:0007669"/>
    <property type="project" value="TreeGrafter"/>
</dbReference>
<dbReference type="EMBL" id="CAJNOJ010000130">
    <property type="protein sequence ID" value="CAF1170573.1"/>
    <property type="molecule type" value="Genomic_DNA"/>
</dbReference>
<evidence type="ECO:0000259" key="2">
    <source>
        <dbReference type="Pfam" id="PF05183"/>
    </source>
</evidence>
<keyword evidence="1" id="KW-0696">RNA-directed RNA polymerase</keyword>
<dbReference type="OrthoDB" id="6513042at2759"/>
<name>A0A814U9H4_ADIRI</name>
<dbReference type="PANTHER" id="PTHR23079">
    <property type="entry name" value="RNA-DEPENDENT RNA POLYMERASE"/>
    <property type="match status" value="1"/>
</dbReference>
<dbReference type="InterPro" id="IPR057596">
    <property type="entry name" value="RDRP_core"/>
</dbReference>
<keyword evidence="1" id="KW-0808">Transferase</keyword>
<proteinExistence type="inferred from homology"/>
<comment type="caution">
    <text evidence="3">The sequence shown here is derived from an EMBL/GenBank/DDBJ whole genome shotgun (WGS) entry which is preliminary data.</text>
</comment>
<dbReference type="Proteomes" id="UP000663852">
    <property type="component" value="Unassembled WGS sequence"/>
</dbReference>
<dbReference type="GO" id="GO:0003723">
    <property type="term" value="F:RNA binding"/>
    <property type="evidence" value="ECO:0007669"/>
    <property type="project" value="UniProtKB-KW"/>
</dbReference>
<organism evidence="3 4">
    <name type="scientific">Adineta ricciae</name>
    <name type="common">Rotifer</name>
    <dbReference type="NCBI Taxonomy" id="249248"/>
    <lineage>
        <taxon>Eukaryota</taxon>
        <taxon>Metazoa</taxon>
        <taxon>Spiralia</taxon>
        <taxon>Gnathifera</taxon>
        <taxon>Rotifera</taxon>
        <taxon>Eurotatoria</taxon>
        <taxon>Bdelloidea</taxon>
        <taxon>Adinetida</taxon>
        <taxon>Adinetidae</taxon>
        <taxon>Adineta</taxon>
    </lineage>
</organism>
<evidence type="ECO:0000256" key="1">
    <source>
        <dbReference type="RuleBase" id="RU363098"/>
    </source>
</evidence>
<evidence type="ECO:0000313" key="3">
    <source>
        <dbReference type="EMBL" id="CAF1170573.1"/>
    </source>
</evidence>
<keyword evidence="1" id="KW-0548">Nucleotidyltransferase</keyword>
<dbReference type="PANTHER" id="PTHR23079:SF55">
    <property type="entry name" value="RNA-DIRECTED RNA POLYMERASE"/>
    <property type="match status" value="1"/>
</dbReference>
<gene>
    <name evidence="3" type="ORF">EDS130_LOCUS23664</name>
</gene>
<keyword evidence="1" id="KW-0694">RNA-binding</keyword>
<dbReference type="InterPro" id="IPR007855">
    <property type="entry name" value="RDRP"/>
</dbReference>
<comment type="catalytic activity">
    <reaction evidence="1">
        <text>RNA(n) + a ribonucleoside 5'-triphosphate = RNA(n+1) + diphosphate</text>
        <dbReference type="Rhea" id="RHEA:21248"/>
        <dbReference type="Rhea" id="RHEA-COMP:14527"/>
        <dbReference type="Rhea" id="RHEA-COMP:17342"/>
        <dbReference type="ChEBI" id="CHEBI:33019"/>
        <dbReference type="ChEBI" id="CHEBI:61557"/>
        <dbReference type="ChEBI" id="CHEBI:140395"/>
        <dbReference type="EC" id="2.7.7.48"/>
    </reaction>
</comment>
<dbReference type="GO" id="GO:0003968">
    <property type="term" value="F:RNA-directed RNA polymerase activity"/>
    <property type="evidence" value="ECO:0007669"/>
    <property type="project" value="UniProtKB-KW"/>
</dbReference>
<evidence type="ECO:0000313" key="4">
    <source>
        <dbReference type="Proteomes" id="UP000663852"/>
    </source>
</evidence>
<protein>
    <recommendedName>
        <fullName evidence="1">RNA-dependent RNA polymerase</fullName>
        <ecNumber evidence="1">2.7.7.48</ecNumber>
    </recommendedName>
</protein>
<dbReference type="GO" id="GO:0030422">
    <property type="term" value="P:siRNA processing"/>
    <property type="evidence" value="ECO:0007669"/>
    <property type="project" value="TreeGrafter"/>
</dbReference>